<dbReference type="Proteomes" id="UP000274850">
    <property type="component" value="Segment"/>
</dbReference>
<name>A0A285PYD4_9VIRU</name>
<evidence type="ECO:0000259" key="1">
    <source>
        <dbReference type="PROSITE" id="PS50181"/>
    </source>
</evidence>
<protein>
    <recommendedName>
        <fullName evidence="1">F-box domain-containing protein</fullName>
    </recommendedName>
</protein>
<evidence type="ECO:0000313" key="3">
    <source>
        <dbReference type="Proteomes" id="UP000274850"/>
    </source>
</evidence>
<dbReference type="SUPFAM" id="SSF81383">
    <property type="entry name" value="F-box domain"/>
    <property type="match status" value="1"/>
</dbReference>
<accession>A0A285PYD4</accession>
<reference evidence="2" key="1">
    <citation type="submission" date="2017-08" db="EMBL/GenBank/DDBJ databases">
        <authorList>
            <person name="de Groot N.N."/>
        </authorList>
    </citation>
    <scope>NUCLEOTIDE SEQUENCE</scope>
</reference>
<gene>
    <name evidence="2" type="ORF">BQ9231_00364</name>
</gene>
<dbReference type="PROSITE" id="PS50181">
    <property type="entry name" value="FBOX"/>
    <property type="match status" value="1"/>
</dbReference>
<sequence length="201" mass="23864">MQDLPEELQEEVLFSLRQPEDLSRACSVSKASRRVCSGSSFWKEKFRRENLPLLEEGDNLLQWLKIYRKSLETARKVDERILSGRSVRVSLTSVDDPKILLPLSDTEEIMRYWNIMKTRTHIEKQRNYITVHVYMLEFFPDPGAKSRYELVDNYITEDKNPRYGFQVERMPEKITIRGGNVSTEDLWFILFQVGYSRKYIL</sequence>
<dbReference type="Pfam" id="PF12937">
    <property type="entry name" value="F-box-like"/>
    <property type="match status" value="1"/>
</dbReference>
<evidence type="ECO:0000313" key="2">
    <source>
        <dbReference type="EMBL" id="SOB74247.1"/>
    </source>
</evidence>
<dbReference type="Gene3D" id="1.20.1280.50">
    <property type="match status" value="1"/>
</dbReference>
<dbReference type="InterPro" id="IPR036047">
    <property type="entry name" value="F-box-like_dom_sf"/>
</dbReference>
<feature type="domain" description="F-box" evidence="1">
    <location>
        <begin position="1"/>
        <end position="45"/>
    </location>
</feature>
<dbReference type="EMBL" id="LT907979">
    <property type="protein sequence ID" value="SOB74247.1"/>
    <property type="molecule type" value="Genomic_DNA"/>
</dbReference>
<keyword evidence="3" id="KW-1185">Reference proteome</keyword>
<proteinExistence type="predicted"/>
<dbReference type="InterPro" id="IPR001810">
    <property type="entry name" value="F-box_dom"/>
</dbReference>
<organism evidence="2">
    <name type="scientific">Cedratvirus lausannensis</name>
    <dbReference type="NCBI Taxonomy" id="2023205"/>
    <lineage>
        <taxon>Viruses</taxon>
        <taxon>Pithoviruses</taxon>
        <taxon>Orthocedratvirinae</taxon>
        <taxon>Alphacedratvirus</taxon>
        <taxon>Alphacedratvirus francolausannense</taxon>
    </lineage>
</organism>